<dbReference type="RefSeq" id="WP_078404902.1">
    <property type="nucleotide sequence ID" value="NZ_CP016377.1"/>
</dbReference>
<evidence type="ECO:0000313" key="2">
    <source>
        <dbReference type="Proteomes" id="UP000190816"/>
    </source>
</evidence>
<dbReference type="AlphaFoldDB" id="A0AAJ3NGC7"/>
<gene>
    <name evidence="1" type="ORF">BAY32_00055</name>
</gene>
<name>A0AAJ3NGC7_9FLAO</name>
<sequence>MLSGLFHGQLRYDNDIIIGCIAQTELCIPKLKDKHVGPIASQISVIGKTPLLDNLNTQENNIVMVFGLQRGF</sequence>
<proteinExistence type="predicted"/>
<dbReference type="Proteomes" id="UP000190816">
    <property type="component" value="Unassembled WGS sequence"/>
</dbReference>
<comment type="caution">
    <text evidence="1">The sequence shown here is derived from an EMBL/GenBank/DDBJ whole genome shotgun (WGS) entry which is preliminary data.</text>
</comment>
<dbReference type="EMBL" id="MAIC01000001">
    <property type="protein sequence ID" value="OPB81107.1"/>
    <property type="molecule type" value="Genomic_DNA"/>
</dbReference>
<dbReference type="KEGG" id="ego:BBD34_17065"/>
<accession>A0AAJ3NGC7</accession>
<protein>
    <submittedName>
        <fullName evidence="1">Uncharacterized protein</fullName>
    </submittedName>
</protein>
<organism evidence="1 2">
    <name type="scientific">Elizabethkingia ursingii</name>
    <dbReference type="NCBI Taxonomy" id="1756150"/>
    <lineage>
        <taxon>Bacteria</taxon>
        <taxon>Pseudomonadati</taxon>
        <taxon>Bacteroidota</taxon>
        <taxon>Flavobacteriia</taxon>
        <taxon>Flavobacteriales</taxon>
        <taxon>Weeksellaceae</taxon>
        <taxon>Elizabethkingia</taxon>
    </lineage>
</organism>
<evidence type="ECO:0000313" key="1">
    <source>
        <dbReference type="EMBL" id="OPB81107.1"/>
    </source>
</evidence>
<reference evidence="1 2" key="1">
    <citation type="submission" date="2016-06" db="EMBL/GenBank/DDBJ databases">
        <authorList>
            <person name="Nicholson A.C."/>
        </authorList>
    </citation>
    <scope>NUCLEOTIDE SEQUENCE [LARGE SCALE GENOMIC DNA]</scope>
    <source>
        <strain evidence="1 2">G4123</strain>
    </source>
</reference>